<name>C5J989_9CAUD</name>
<evidence type="ECO:0000313" key="1">
    <source>
        <dbReference type="EMBL" id="CAY56506.1"/>
    </source>
</evidence>
<dbReference type="EMBL" id="FN391954">
    <property type="protein sequence ID" value="CAY56506.1"/>
    <property type="molecule type" value="Genomic_DNA"/>
</dbReference>
<proteinExistence type="predicted"/>
<reference evidence="1 2" key="1">
    <citation type="submission" date="2009-05" db="EMBL/GenBank/DDBJ databases">
        <title>Genome sequence of the temperate Streptococcus oralis bacteriophage PH10.</title>
        <authorList>
            <person name="van der Ploeg J.R."/>
        </authorList>
    </citation>
    <scope>NUCLEOTIDE SEQUENCE [LARGE SCALE GENOMIC DNA]</scope>
</reference>
<dbReference type="RefSeq" id="YP_002925146.1">
    <property type="nucleotide sequence ID" value="NC_012756.1"/>
</dbReference>
<organism evidence="1 2">
    <name type="scientific">Streptococcus phage PH10</name>
    <dbReference type="NCBI Taxonomy" id="644007"/>
    <lineage>
        <taxon>Viruses</taxon>
        <taxon>Duplodnaviria</taxon>
        <taxon>Heunggongvirae</taxon>
        <taxon>Uroviricota</taxon>
        <taxon>Caudoviricetes</taxon>
        <taxon>Mcshanvirinae</taxon>
        <taxon>Phadecavirus</taxon>
        <taxon>Phadecavirus PH10</taxon>
    </lineage>
</organism>
<evidence type="ECO:0000313" key="2">
    <source>
        <dbReference type="Proteomes" id="UP000001483"/>
    </source>
</evidence>
<dbReference type="Proteomes" id="UP000001483">
    <property type="component" value="Segment"/>
</dbReference>
<dbReference type="GeneID" id="7956340"/>
<dbReference type="KEGG" id="vg:7956340"/>
<sequence>MEVSIIKKMTVWALFDSGNGSYFKGANSLNSSGGGRILKSIQSEWI</sequence>
<keyword evidence="2" id="KW-1185">Reference proteome</keyword>
<protein>
    <submittedName>
        <fullName evidence="1">Uncharacterized protein</fullName>
    </submittedName>
</protein>
<accession>C5J989</accession>